<name>A0A5D0H3F5_9FLAO</name>
<gene>
    <name evidence="1" type="ORF">FUA24_24510</name>
</gene>
<feature type="non-terminal residue" evidence="1">
    <location>
        <position position="1"/>
    </location>
</feature>
<dbReference type="OrthoDB" id="9814448at2"/>
<organism evidence="1 2">
    <name type="scientific">Seonamhaeicola marinus</name>
    <dbReference type="NCBI Taxonomy" id="1912246"/>
    <lineage>
        <taxon>Bacteria</taxon>
        <taxon>Pseudomonadati</taxon>
        <taxon>Bacteroidota</taxon>
        <taxon>Flavobacteriia</taxon>
        <taxon>Flavobacteriales</taxon>
        <taxon>Flavobacteriaceae</taxon>
    </lineage>
</organism>
<dbReference type="AlphaFoldDB" id="A0A5D0H3F5"/>
<dbReference type="Pfam" id="PF13174">
    <property type="entry name" value="TPR_6"/>
    <property type="match status" value="1"/>
</dbReference>
<evidence type="ECO:0000313" key="1">
    <source>
        <dbReference type="EMBL" id="TYA64989.1"/>
    </source>
</evidence>
<proteinExistence type="predicted"/>
<dbReference type="RefSeq" id="WP_148546059.1">
    <property type="nucleotide sequence ID" value="NZ_VSDQ01000871.1"/>
</dbReference>
<accession>A0A5D0H3F5</accession>
<protein>
    <submittedName>
        <fullName evidence="1">Tetratricopeptide repeat protein</fullName>
    </submittedName>
</protein>
<feature type="non-terminal residue" evidence="1">
    <location>
        <position position="209"/>
    </location>
</feature>
<dbReference type="EMBL" id="VSDQ01000871">
    <property type="protein sequence ID" value="TYA64989.1"/>
    <property type="molecule type" value="Genomic_DNA"/>
</dbReference>
<dbReference type="SUPFAM" id="SSF48452">
    <property type="entry name" value="TPR-like"/>
    <property type="match status" value="1"/>
</dbReference>
<dbReference type="Gene3D" id="1.25.40.10">
    <property type="entry name" value="Tetratricopeptide repeat domain"/>
    <property type="match status" value="2"/>
</dbReference>
<dbReference type="InterPro" id="IPR019734">
    <property type="entry name" value="TPR_rpt"/>
</dbReference>
<keyword evidence="2" id="KW-1185">Reference proteome</keyword>
<reference evidence="1 2" key="1">
    <citation type="submission" date="2019-08" db="EMBL/GenBank/DDBJ databases">
        <title>Seonamhaeicola sediminis sp. nov., isolated from marine sediment.</title>
        <authorList>
            <person name="Cao W.R."/>
        </authorList>
    </citation>
    <scope>NUCLEOTIDE SEQUENCE [LARGE SCALE GENOMIC DNA]</scope>
    <source>
        <strain evidence="1 2">B011</strain>
    </source>
</reference>
<dbReference type="Proteomes" id="UP000323930">
    <property type="component" value="Unassembled WGS sequence"/>
</dbReference>
<sequence length="209" mass="24359">QKALSLYNNNQYLAAQSLFESVKKTTKEGVLKSDCAYYIANCAVRLNQQNADDLVEDFVEEYPTSTKRNTAFVDVANYYFENGKYAYARKWYSKVDEASLGKADKETFYFNNGYTAFSTKQYKEAKKYLSKVESSQEYGSQAKYYIGFMAYEGDDYDEANEYFDQVSDQERYKEKLSYYQADLNFKLGNFEKAIELAKQRLPDSDENEI</sequence>
<comment type="caution">
    <text evidence="1">The sequence shown here is derived from an EMBL/GenBank/DDBJ whole genome shotgun (WGS) entry which is preliminary data.</text>
</comment>
<evidence type="ECO:0000313" key="2">
    <source>
        <dbReference type="Proteomes" id="UP000323930"/>
    </source>
</evidence>
<dbReference type="InterPro" id="IPR011990">
    <property type="entry name" value="TPR-like_helical_dom_sf"/>
</dbReference>
<dbReference type="Pfam" id="PF13432">
    <property type="entry name" value="TPR_16"/>
    <property type="match status" value="1"/>
</dbReference>